<sequence length="115" mass="12435">MKTSHLRHFLVAAEVLHFPVAADKLGISRQKLESSIEALELEFGQRLFDRDASPYRLTKAGQAAVLVAEDELSSPSTPPEPPRPPAGGKAKASKGKGRAPAVKGQPKPFKKRQGR</sequence>
<dbReference type="GO" id="GO:0003700">
    <property type="term" value="F:DNA-binding transcription factor activity"/>
    <property type="evidence" value="ECO:0007669"/>
    <property type="project" value="InterPro"/>
</dbReference>
<evidence type="ECO:0000313" key="10">
    <source>
        <dbReference type="Proteomes" id="UP000522688"/>
    </source>
</evidence>
<dbReference type="InterPro" id="IPR036388">
    <property type="entry name" value="WH-like_DNA-bd_sf"/>
</dbReference>
<proteinExistence type="inferred from homology"/>
<name>A0A7W3JFK2_9MICO</name>
<dbReference type="PROSITE" id="PS50931">
    <property type="entry name" value="HTH_LYSR"/>
    <property type="match status" value="1"/>
</dbReference>
<dbReference type="SUPFAM" id="SSF46785">
    <property type="entry name" value="Winged helix' DNA-binding domain"/>
    <property type="match status" value="1"/>
</dbReference>
<organism evidence="8 10">
    <name type="scientific">Frigoribacterium faeni</name>
    <dbReference type="NCBI Taxonomy" id="145483"/>
    <lineage>
        <taxon>Bacteria</taxon>
        <taxon>Bacillati</taxon>
        <taxon>Actinomycetota</taxon>
        <taxon>Actinomycetes</taxon>
        <taxon>Micrococcales</taxon>
        <taxon>Microbacteriaceae</taxon>
        <taxon>Frigoribacterium</taxon>
    </lineage>
</organism>
<evidence type="ECO:0000256" key="2">
    <source>
        <dbReference type="ARBA" id="ARBA00023015"/>
    </source>
</evidence>
<gene>
    <name evidence="8" type="ORF">FB463_000176</name>
    <name evidence="7" type="ORF">FFA01_21100</name>
</gene>
<dbReference type="RefSeq" id="WP_146855877.1">
    <property type="nucleotide sequence ID" value="NZ_BAAAHR010000005.1"/>
</dbReference>
<dbReference type="GO" id="GO:0003677">
    <property type="term" value="F:DNA binding"/>
    <property type="evidence" value="ECO:0007669"/>
    <property type="project" value="UniProtKB-KW"/>
</dbReference>
<dbReference type="Proteomes" id="UP000321154">
    <property type="component" value="Unassembled WGS sequence"/>
</dbReference>
<comment type="similarity">
    <text evidence="1">Belongs to the LysR transcriptional regulatory family.</text>
</comment>
<dbReference type="PANTHER" id="PTHR30346:SF28">
    <property type="entry name" value="HTH-TYPE TRANSCRIPTIONAL REGULATOR CYNR"/>
    <property type="match status" value="1"/>
</dbReference>
<evidence type="ECO:0000259" key="6">
    <source>
        <dbReference type="PROSITE" id="PS50931"/>
    </source>
</evidence>
<keyword evidence="2" id="KW-0805">Transcription regulation</keyword>
<evidence type="ECO:0000313" key="8">
    <source>
        <dbReference type="EMBL" id="MBA8811952.1"/>
    </source>
</evidence>
<dbReference type="GO" id="GO:0032993">
    <property type="term" value="C:protein-DNA complex"/>
    <property type="evidence" value="ECO:0007669"/>
    <property type="project" value="TreeGrafter"/>
</dbReference>
<dbReference type="Pfam" id="PF00126">
    <property type="entry name" value="HTH_1"/>
    <property type="match status" value="1"/>
</dbReference>
<reference evidence="8 10" key="2">
    <citation type="submission" date="2020-07" db="EMBL/GenBank/DDBJ databases">
        <title>Sequencing the genomes of 1000 actinobacteria strains.</title>
        <authorList>
            <person name="Klenk H.-P."/>
        </authorList>
    </citation>
    <scope>NUCLEOTIDE SEQUENCE [LARGE SCALE GENOMIC DNA]</scope>
    <source>
        <strain evidence="8 10">DSM 10309</strain>
    </source>
</reference>
<dbReference type="EMBL" id="JACGWW010000001">
    <property type="protein sequence ID" value="MBA8811952.1"/>
    <property type="molecule type" value="Genomic_DNA"/>
</dbReference>
<dbReference type="PANTHER" id="PTHR30346">
    <property type="entry name" value="TRANSCRIPTIONAL DUAL REGULATOR HCAR-RELATED"/>
    <property type="match status" value="1"/>
</dbReference>
<evidence type="ECO:0000313" key="9">
    <source>
        <dbReference type="Proteomes" id="UP000321154"/>
    </source>
</evidence>
<feature type="compositionally biased region" description="Pro residues" evidence="5">
    <location>
        <begin position="76"/>
        <end position="85"/>
    </location>
</feature>
<evidence type="ECO:0000256" key="3">
    <source>
        <dbReference type="ARBA" id="ARBA00023125"/>
    </source>
</evidence>
<comment type="caution">
    <text evidence="8">The sequence shown here is derived from an EMBL/GenBank/DDBJ whole genome shotgun (WGS) entry which is preliminary data.</text>
</comment>
<feature type="domain" description="HTH lysR-type" evidence="6">
    <location>
        <begin position="1"/>
        <end position="58"/>
    </location>
</feature>
<dbReference type="InterPro" id="IPR036390">
    <property type="entry name" value="WH_DNA-bd_sf"/>
</dbReference>
<dbReference type="AlphaFoldDB" id="A0A7W3JFK2"/>
<dbReference type="OrthoDB" id="3636008at2"/>
<dbReference type="InterPro" id="IPR000847">
    <property type="entry name" value="LysR_HTH_N"/>
</dbReference>
<evidence type="ECO:0000313" key="7">
    <source>
        <dbReference type="EMBL" id="GEK83801.1"/>
    </source>
</evidence>
<protein>
    <recommendedName>
        <fullName evidence="6">HTH lysR-type domain-containing protein</fullName>
    </recommendedName>
</protein>
<keyword evidence="3" id="KW-0238">DNA-binding</keyword>
<evidence type="ECO:0000256" key="1">
    <source>
        <dbReference type="ARBA" id="ARBA00009437"/>
    </source>
</evidence>
<dbReference type="Proteomes" id="UP000522688">
    <property type="component" value="Unassembled WGS sequence"/>
</dbReference>
<evidence type="ECO:0000256" key="5">
    <source>
        <dbReference type="SAM" id="MobiDB-lite"/>
    </source>
</evidence>
<keyword evidence="4" id="KW-0804">Transcription</keyword>
<feature type="region of interest" description="Disordered" evidence="5">
    <location>
        <begin position="69"/>
        <end position="115"/>
    </location>
</feature>
<accession>A0A7W3JFK2</accession>
<keyword evidence="9" id="KW-1185">Reference proteome</keyword>
<dbReference type="EMBL" id="BJUV01000020">
    <property type="protein sequence ID" value="GEK83801.1"/>
    <property type="molecule type" value="Genomic_DNA"/>
</dbReference>
<evidence type="ECO:0000256" key="4">
    <source>
        <dbReference type="ARBA" id="ARBA00023163"/>
    </source>
</evidence>
<dbReference type="Gene3D" id="1.10.10.10">
    <property type="entry name" value="Winged helix-like DNA-binding domain superfamily/Winged helix DNA-binding domain"/>
    <property type="match status" value="1"/>
</dbReference>
<reference evidence="7 9" key="1">
    <citation type="submission" date="2019-07" db="EMBL/GenBank/DDBJ databases">
        <title>Whole genome shotgun sequence of Frigoribacterium faeni NBRC 103066.</title>
        <authorList>
            <person name="Hosoyama A."/>
            <person name="Uohara A."/>
            <person name="Ohji S."/>
            <person name="Ichikawa N."/>
        </authorList>
    </citation>
    <scope>NUCLEOTIDE SEQUENCE [LARGE SCALE GENOMIC DNA]</scope>
    <source>
        <strain evidence="7 9">NBRC 103066</strain>
    </source>
</reference>